<evidence type="ECO:0000256" key="2">
    <source>
        <dbReference type="SAM" id="Phobius"/>
    </source>
</evidence>
<feature type="domain" description="THH1/TOM1/TOM3" evidence="3">
    <location>
        <begin position="12"/>
        <end position="213"/>
    </location>
</feature>
<organism evidence="4">
    <name type="scientific">Bicosoecida sp. CB-2014</name>
    <dbReference type="NCBI Taxonomy" id="1486930"/>
    <lineage>
        <taxon>Eukaryota</taxon>
        <taxon>Sar</taxon>
        <taxon>Stramenopiles</taxon>
        <taxon>Bigyra</taxon>
        <taxon>Opalozoa</taxon>
        <taxon>Bicosoecida</taxon>
    </lineage>
</organism>
<keyword evidence="2" id="KW-1133">Transmembrane helix</keyword>
<protein>
    <recommendedName>
        <fullName evidence="3">THH1/TOM1/TOM3 domain-containing protein</fullName>
    </recommendedName>
</protein>
<feature type="compositionally biased region" description="Gly residues" evidence="1">
    <location>
        <begin position="332"/>
        <end position="350"/>
    </location>
</feature>
<proteinExistence type="predicted"/>
<reference evidence="4" key="1">
    <citation type="submission" date="2021-01" db="EMBL/GenBank/DDBJ databases">
        <authorList>
            <person name="Corre E."/>
            <person name="Pelletier E."/>
            <person name="Niang G."/>
            <person name="Scheremetjew M."/>
            <person name="Finn R."/>
            <person name="Kale V."/>
            <person name="Holt S."/>
            <person name="Cochrane G."/>
            <person name="Meng A."/>
            <person name="Brown T."/>
            <person name="Cohen L."/>
        </authorList>
    </citation>
    <scope>NUCLEOTIDE SEQUENCE</scope>
    <source>
        <strain evidence="4">Ms1</strain>
    </source>
</reference>
<keyword evidence="2" id="KW-0812">Transmembrane</keyword>
<feature type="region of interest" description="Disordered" evidence="1">
    <location>
        <begin position="326"/>
        <end position="427"/>
    </location>
</feature>
<gene>
    <name evidence="4" type="ORF">BSP0115_LOCUS11587</name>
</gene>
<evidence type="ECO:0000259" key="3">
    <source>
        <dbReference type="Pfam" id="PF06454"/>
    </source>
</evidence>
<evidence type="ECO:0000313" key="4">
    <source>
        <dbReference type="EMBL" id="CAD8918326.1"/>
    </source>
</evidence>
<dbReference type="EMBL" id="HBFS01017167">
    <property type="protein sequence ID" value="CAD8918326.1"/>
    <property type="molecule type" value="Transcribed_RNA"/>
</dbReference>
<dbReference type="Pfam" id="PF06454">
    <property type="entry name" value="THH1_TOM1-3_dom"/>
    <property type="match status" value="1"/>
</dbReference>
<dbReference type="InterPro" id="IPR009457">
    <property type="entry name" value="THH1/TOM1/TOM3_dom"/>
</dbReference>
<keyword evidence="2" id="KW-0472">Membrane</keyword>
<feature type="transmembrane region" description="Helical" evidence="2">
    <location>
        <begin position="236"/>
        <end position="258"/>
    </location>
</feature>
<dbReference type="AlphaFoldDB" id="A0A7S1CHV7"/>
<accession>A0A7S1CHV7</accession>
<sequence length="427" mass="45660">MAAAGLVNGDSAYFLALIYLVATVYAARKLYVIRLVSRGWETTTYLVGSILFACAVRATVFATLCALAEISTNAADSAGALDGGGAAPGGGAVQQTLLAHAAFYEKSVRVLFNLGDFLSVSCYLLLVVVWVETFQQSRRHWYSADRSRRRWMTTYLIFNIFLYAGQLAAYLLYFFLDPTSVDSQLLDLIYDILSAIDLFVPLVLVAAFVYYNCEFAGFPFRSVTDRDIWTKMSRLTMWWSIARAIWGAFSVVSVRYAWLQPPTAAASDSSLRSMVLVGTFVILELCPFAAALTSDLLVLLASHMGYLSLAGAGATTATRLGRNIGAREGSDVEGGGGGAGESRGGGGSGSERGSYRRPAVQLPGRRGASHRSVDSREDSRALLSDHDDSPRAALGVSVSSRGGDSGGGDVDGDGYVSAASSERRHVG</sequence>
<feature type="transmembrane region" description="Helical" evidence="2">
    <location>
        <begin position="278"/>
        <end position="300"/>
    </location>
</feature>
<feature type="transmembrane region" description="Helical" evidence="2">
    <location>
        <begin position="110"/>
        <end position="131"/>
    </location>
</feature>
<feature type="compositionally biased region" description="Basic and acidic residues" evidence="1">
    <location>
        <begin position="371"/>
        <end position="390"/>
    </location>
</feature>
<feature type="transmembrane region" description="Helical" evidence="2">
    <location>
        <begin position="43"/>
        <end position="64"/>
    </location>
</feature>
<evidence type="ECO:0000256" key="1">
    <source>
        <dbReference type="SAM" id="MobiDB-lite"/>
    </source>
</evidence>
<feature type="transmembrane region" description="Helical" evidence="2">
    <location>
        <begin position="152"/>
        <end position="176"/>
    </location>
</feature>
<feature type="transmembrane region" description="Helical" evidence="2">
    <location>
        <begin position="188"/>
        <end position="211"/>
    </location>
</feature>
<feature type="transmembrane region" description="Helical" evidence="2">
    <location>
        <begin position="12"/>
        <end position="31"/>
    </location>
</feature>
<name>A0A7S1CHV7_9STRA</name>